<keyword evidence="3" id="KW-1185">Reference proteome</keyword>
<proteinExistence type="predicted"/>
<name>A0ABD1LFR3_9FABA</name>
<dbReference type="EMBL" id="JBGMDY010000009">
    <property type="protein sequence ID" value="KAL2321785.1"/>
    <property type="molecule type" value="Genomic_DNA"/>
</dbReference>
<evidence type="ECO:0000313" key="2">
    <source>
        <dbReference type="EMBL" id="KAL2321785.1"/>
    </source>
</evidence>
<feature type="region of interest" description="Disordered" evidence="1">
    <location>
        <begin position="1"/>
        <end position="25"/>
    </location>
</feature>
<comment type="caution">
    <text evidence="2">The sequence shown here is derived from an EMBL/GenBank/DDBJ whole genome shotgun (WGS) entry which is preliminary data.</text>
</comment>
<dbReference type="AlphaFoldDB" id="A0ABD1LFR3"/>
<feature type="compositionally biased region" description="Basic and acidic residues" evidence="1">
    <location>
        <begin position="1"/>
        <end position="10"/>
    </location>
</feature>
<reference evidence="2 3" key="1">
    <citation type="submission" date="2024-08" db="EMBL/GenBank/DDBJ databases">
        <title>Insights into the chromosomal genome structure of Flemingia macrophylla.</title>
        <authorList>
            <person name="Ding Y."/>
            <person name="Zhao Y."/>
            <person name="Bi W."/>
            <person name="Wu M."/>
            <person name="Zhao G."/>
            <person name="Gong Y."/>
            <person name="Li W."/>
            <person name="Zhang P."/>
        </authorList>
    </citation>
    <scope>NUCLEOTIDE SEQUENCE [LARGE SCALE GENOMIC DNA]</scope>
    <source>
        <strain evidence="2">DYQJB</strain>
        <tissue evidence="2">Leaf</tissue>
    </source>
</reference>
<sequence length="62" mass="7241">MHFGNEENQGKNDSTVVHPRRSHRERWTPQALGDYEVYSNTTTNAKEKLVHFFLLVELEPVS</sequence>
<gene>
    <name evidence="2" type="ORF">Fmac_026164</name>
</gene>
<accession>A0ABD1LFR3</accession>
<organism evidence="2 3">
    <name type="scientific">Flemingia macrophylla</name>
    <dbReference type="NCBI Taxonomy" id="520843"/>
    <lineage>
        <taxon>Eukaryota</taxon>
        <taxon>Viridiplantae</taxon>
        <taxon>Streptophyta</taxon>
        <taxon>Embryophyta</taxon>
        <taxon>Tracheophyta</taxon>
        <taxon>Spermatophyta</taxon>
        <taxon>Magnoliopsida</taxon>
        <taxon>eudicotyledons</taxon>
        <taxon>Gunneridae</taxon>
        <taxon>Pentapetalae</taxon>
        <taxon>rosids</taxon>
        <taxon>fabids</taxon>
        <taxon>Fabales</taxon>
        <taxon>Fabaceae</taxon>
        <taxon>Papilionoideae</taxon>
        <taxon>50 kb inversion clade</taxon>
        <taxon>NPAAA clade</taxon>
        <taxon>indigoferoid/millettioid clade</taxon>
        <taxon>Phaseoleae</taxon>
        <taxon>Flemingia</taxon>
    </lineage>
</organism>
<dbReference type="Proteomes" id="UP001603857">
    <property type="component" value="Unassembled WGS sequence"/>
</dbReference>
<evidence type="ECO:0000256" key="1">
    <source>
        <dbReference type="SAM" id="MobiDB-lite"/>
    </source>
</evidence>
<evidence type="ECO:0000313" key="3">
    <source>
        <dbReference type="Proteomes" id="UP001603857"/>
    </source>
</evidence>
<protein>
    <submittedName>
        <fullName evidence="2">Uncharacterized protein</fullName>
    </submittedName>
</protein>